<feature type="region of interest" description="Disordered" evidence="1">
    <location>
        <begin position="166"/>
        <end position="222"/>
    </location>
</feature>
<evidence type="ECO:0000313" key="3">
    <source>
        <dbReference type="Proteomes" id="UP000642920"/>
    </source>
</evidence>
<reference evidence="2" key="1">
    <citation type="submission" date="2021-01" db="EMBL/GenBank/DDBJ databases">
        <title>Marivirga sp. nov., isolated from intertidal surface sediments.</title>
        <authorList>
            <person name="Zhang M."/>
        </authorList>
    </citation>
    <scope>NUCLEOTIDE SEQUENCE</scope>
    <source>
        <strain evidence="2">SM1354</strain>
    </source>
</reference>
<comment type="caution">
    <text evidence="2">The sequence shown here is derived from an EMBL/GenBank/DDBJ whole genome shotgun (WGS) entry which is preliminary data.</text>
</comment>
<protein>
    <submittedName>
        <fullName evidence="2">Uncharacterized protein</fullName>
    </submittedName>
</protein>
<dbReference type="EMBL" id="JAERQG010000003">
    <property type="protein sequence ID" value="MBL0766051.1"/>
    <property type="molecule type" value="Genomic_DNA"/>
</dbReference>
<name>A0A937AG02_9BACT</name>
<organism evidence="2 3">
    <name type="scientific">Marivirga atlantica</name>
    <dbReference type="NCBI Taxonomy" id="1548457"/>
    <lineage>
        <taxon>Bacteria</taxon>
        <taxon>Pseudomonadati</taxon>
        <taxon>Bacteroidota</taxon>
        <taxon>Cytophagia</taxon>
        <taxon>Cytophagales</taxon>
        <taxon>Marivirgaceae</taxon>
        <taxon>Marivirga</taxon>
    </lineage>
</organism>
<accession>A0A937AG02</accession>
<keyword evidence="3" id="KW-1185">Reference proteome</keyword>
<feature type="compositionally biased region" description="Acidic residues" evidence="1">
    <location>
        <begin position="211"/>
        <end position="222"/>
    </location>
</feature>
<evidence type="ECO:0000313" key="2">
    <source>
        <dbReference type="EMBL" id="MBL0766051.1"/>
    </source>
</evidence>
<sequence length="222" mass="25070">MNKVFTILSVVVLTILSSCKDKMVCAAYQSTYILDDKKQANKFSFFEGDSLILEASNTTKLKKNIYGLRERDYGYWQQERLLVVDQSDVYSEEIDSLLNVGPPEERAEFDADTLRDLADTVNLTVSEDPWANTKRFNYNVDFVNYMLLVGNDVLLAQSAARDSAAAKQEGKGSAQATDSTQNKPKGFFKRLFNKDKADKKKKQKDAPNEESGNEEATKEEDD</sequence>
<gene>
    <name evidence="2" type="ORF">JKP34_12365</name>
</gene>
<dbReference type="PROSITE" id="PS51257">
    <property type="entry name" value="PROKAR_LIPOPROTEIN"/>
    <property type="match status" value="1"/>
</dbReference>
<dbReference type="AlphaFoldDB" id="A0A937AG02"/>
<proteinExistence type="predicted"/>
<feature type="compositionally biased region" description="Polar residues" evidence="1">
    <location>
        <begin position="174"/>
        <end position="183"/>
    </location>
</feature>
<dbReference type="RefSeq" id="WP_201921837.1">
    <property type="nucleotide sequence ID" value="NZ_JAERQG010000003.1"/>
</dbReference>
<evidence type="ECO:0000256" key="1">
    <source>
        <dbReference type="SAM" id="MobiDB-lite"/>
    </source>
</evidence>
<dbReference type="Proteomes" id="UP000642920">
    <property type="component" value="Unassembled WGS sequence"/>
</dbReference>